<feature type="transmembrane region" description="Helical" evidence="2">
    <location>
        <begin position="242"/>
        <end position="263"/>
    </location>
</feature>
<evidence type="ECO:0000313" key="4">
    <source>
        <dbReference type="EMBL" id="GAT32809.1"/>
    </source>
</evidence>
<dbReference type="RefSeq" id="WP_075078617.1">
    <property type="nucleotide sequence ID" value="NZ_BDCO01000002.1"/>
</dbReference>
<dbReference type="AlphaFoldDB" id="A0A146G4T2"/>
<dbReference type="InterPro" id="IPR011621">
    <property type="entry name" value="Metal-dep_PHydrolase_7TM_intra"/>
</dbReference>
<keyword evidence="2" id="KW-0472">Membrane</keyword>
<dbReference type="InterPro" id="IPR006675">
    <property type="entry name" value="HDIG_dom"/>
</dbReference>
<feature type="transmembrane region" description="Helical" evidence="2">
    <location>
        <begin position="76"/>
        <end position="92"/>
    </location>
</feature>
<feature type="region of interest" description="Disordered" evidence="1">
    <location>
        <begin position="514"/>
        <end position="536"/>
    </location>
</feature>
<evidence type="ECO:0000313" key="5">
    <source>
        <dbReference type="Proteomes" id="UP000076023"/>
    </source>
</evidence>
<keyword evidence="2" id="KW-0812">Transmembrane</keyword>
<feature type="compositionally biased region" description="Basic and acidic residues" evidence="1">
    <location>
        <begin position="516"/>
        <end position="536"/>
    </location>
</feature>
<dbReference type="Pfam" id="PF07698">
    <property type="entry name" value="7TM-7TMR_HD"/>
    <property type="match status" value="1"/>
</dbReference>
<feature type="transmembrane region" description="Helical" evidence="2">
    <location>
        <begin position="134"/>
        <end position="152"/>
    </location>
</feature>
<organism evidence="4 5">
    <name type="scientific">Terrimicrobium sacchariphilum</name>
    <dbReference type="NCBI Taxonomy" id="690879"/>
    <lineage>
        <taxon>Bacteria</taxon>
        <taxon>Pseudomonadati</taxon>
        <taxon>Verrucomicrobiota</taxon>
        <taxon>Terrimicrobiia</taxon>
        <taxon>Terrimicrobiales</taxon>
        <taxon>Terrimicrobiaceae</taxon>
        <taxon>Terrimicrobium</taxon>
    </lineage>
</organism>
<evidence type="ECO:0000259" key="3">
    <source>
        <dbReference type="SMART" id="SM00471"/>
    </source>
</evidence>
<feature type="transmembrane region" description="Helical" evidence="2">
    <location>
        <begin position="158"/>
        <end position="191"/>
    </location>
</feature>
<dbReference type="CDD" id="cd00077">
    <property type="entry name" value="HDc"/>
    <property type="match status" value="1"/>
</dbReference>
<sequence length="536" mass="59366">MWNFLQRRRLVEKGMACGKTRRTVSENELLENIECGWLVRSVILAAFVGGLALLIFTGQQAGFSGFDGNAEPAKKFLLCLLIFVTAVAQLWINHPETMHSNSRLALLFSVLFIQLAAIKIFLMQAVAGRIDLQLVPLLVPYAFAPLVLSVLLGKNHGIYAAVFASLWGAFLVGRIDPIFLVISLITGFIAVYLTIQVRRRSRLIRAGAYVGIATWILAAAFGQIGPINLLGETDWKMIGWQSLAAVGMGFVTAILASGILPVLENIFRITTDISWLEMSDLNHPLLRRLSLEAPGTYHHSLAVANLAEAAAESVGANATIARVCAYFHDIGKLVKPEYFTENMRPGTNPHDDLTPTMSALIIIAHVKEGVDLALKNKLNPQIVDVILQHHGTSLVSYFYQRALQQQNDAKLGGKIMNMRPEDIPDVKEESFRYPGPKPQTKESAIISLADAVESASRSLDRPTPQRIEDLVNSLIEKRIAENQLDECPLTLAELRRVAQSFRFTLVNMLHARIAYPKRDEKDKETSSPRREQQSAA</sequence>
<dbReference type="InterPro" id="IPR052722">
    <property type="entry name" value="PgpH_phosphodiesterase"/>
</dbReference>
<dbReference type="Pfam" id="PF01966">
    <property type="entry name" value="HD"/>
    <property type="match status" value="1"/>
</dbReference>
<dbReference type="PANTHER" id="PTHR36442:SF1">
    <property type="entry name" value="CYCLIC-DI-AMP PHOSPHODIESTERASE PGPH"/>
    <property type="match status" value="1"/>
</dbReference>
<dbReference type="InterPro" id="IPR006674">
    <property type="entry name" value="HD_domain"/>
</dbReference>
<dbReference type="NCBIfam" id="TIGR00277">
    <property type="entry name" value="HDIG"/>
    <property type="match status" value="1"/>
</dbReference>
<proteinExistence type="predicted"/>
<feature type="transmembrane region" description="Helical" evidence="2">
    <location>
        <begin position="104"/>
        <end position="122"/>
    </location>
</feature>
<dbReference type="InterPro" id="IPR003607">
    <property type="entry name" value="HD/PDEase_dom"/>
</dbReference>
<name>A0A146G4T2_TERSA</name>
<keyword evidence="2" id="KW-1133">Transmembrane helix</keyword>
<dbReference type="Gene3D" id="1.10.3210.10">
    <property type="entry name" value="Hypothetical protein af1432"/>
    <property type="match status" value="1"/>
</dbReference>
<evidence type="ECO:0000256" key="2">
    <source>
        <dbReference type="SAM" id="Phobius"/>
    </source>
</evidence>
<comment type="caution">
    <text evidence="4">The sequence shown here is derived from an EMBL/GenBank/DDBJ whole genome shotgun (WGS) entry which is preliminary data.</text>
</comment>
<dbReference type="SUPFAM" id="SSF109604">
    <property type="entry name" value="HD-domain/PDEase-like"/>
    <property type="match status" value="1"/>
</dbReference>
<dbReference type="PANTHER" id="PTHR36442">
    <property type="entry name" value="CYCLIC-DI-AMP PHOSPHODIESTERASE PGPH"/>
    <property type="match status" value="1"/>
</dbReference>
<dbReference type="STRING" id="690879.TSACC_21211"/>
<feature type="transmembrane region" description="Helical" evidence="2">
    <location>
        <begin position="37"/>
        <end position="56"/>
    </location>
</feature>
<feature type="domain" description="HD/PDEase" evidence="3">
    <location>
        <begin position="292"/>
        <end position="464"/>
    </location>
</feature>
<dbReference type="Proteomes" id="UP000076023">
    <property type="component" value="Unassembled WGS sequence"/>
</dbReference>
<evidence type="ECO:0000256" key="1">
    <source>
        <dbReference type="SAM" id="MobiDB-lite"/>
    </source>
</evidence>
<dbReference type="OrthoDB" id="9806952at2"/>
<feature type="transmembrane region" description="Helical" evidence="2">
    <location>
        <begin position="203"/>
        <end position="222"/>
    </location>
</feature>
<keyword evidence="5" id="KW-1185">Reference proteome</keyword>
<dbReference type="SMART" id="SM00471">
    <property type="entry name" value="HDc"/>
    <property type="match status" value="1"/>
</dbReference>
<gene>
    <name evidence="4" type="ORF">TSACC_21211</name>
</gene>
<accession>A0A146G4T2</accession>
<reference evidence="5" key="1">
    <citation type="journal article" date="2017" name="Genome Announc.">
        <title>Draft Genome Sequence of Terrimicrobium sacchariphilum NM-5T, a Facultative Anaerobic Soil Bacterium of the Class Spartobacteria.</title>
        <authorList>
            <person name="Qiu Y.L."/>
            <person name="Tourlousse D.M."/>
            <person name="Matsuura N."/>
            <person name="Ohashi A."/>
            <person name="Sekiguchi Y."/>
        </authorList>
    </citation>
    <scope>NUCLEOTIDE SEQUENCE [LARGE SCALE GENOMIC DNA]</scope>
    <source>
        <strain evidence="5">NM-5</strain>
    </source>
</reference>
<dbReference type="EMBL" id="BDCO01000002">
    <property type="protein sequence ID" value="GAT32809.1"/>
    <property type="molecule type" value="Genomic_DNA"/>
</dbReference>
<protein>
    <recommendedName>
        <fullName evidence="3">HD/PDEase domain-containing protein</fullName>
    </recommendedName>
</protein>
<dbReference type="InParanoid" id="A0A146G4T2"/>